<dbReference type="EMBL" id="DVLT01000049">
    <property type="protein sequence ID" value="HIU03212.1"/>
    <property type="molecule type" value="Genomic_DNA"/>
</dbReference>
<evidence type="ECO:0000313" key="1">
    <source>
        <dbReference type="EMBL" id="HIU03212.1"/>
    </source>
</evidence>
<proteinExistence type="predicted"/>
<dbReference type="SUPFAM" id="SSF51219">
    <property type="entry name" value="TRAP-like"/>
    <property type="match status" value="1"/>
</dbReference>
<dbReference type="PANTHER" id="PTHR43657">
    <property type="entry name" value="TRYPTOPHAN RNA-BINDING ATTENUATOR PROTEIN-LIKE PROTEIN"/>
    <property type="match status" value="1"/>
</dbReference>
<reference evidence="1" key="1">
    <citation type="submission" date="2020-10" db="EMBL/GenBank/DDBJ databases">
        <authorList>
            <person name="Gilroy R."/>
        </authorList>
    </citation>
    <scope>NUCLEOTIDE SEQUENCE</scope>
    <source>
        <strain evidence="1">CHK187-14744</strain>
    </source>
</reference>
<dbReference type="InterPro" id="IPR016031">
    <property type="entry name" value="Trp_RNA-bd_attenuator-like_dom"/>
</dbReference>
<dbReference type="InterPro" id="IPR002838">
    <property type="entry name" value="AIM24"/>
</dbReference>
<reference evidence="1" key="2">
    <citation type="journal article" date="2021" name="PeerJ">
        <title>Extensive microbial diversity within the chicken gut microbiome revealed by metagenomics and culture.</title>
        <authorList>
            <person name="Gilroy R."/>
            <person name="Ravi A."/>
            <person name="Getino M."/>
            <person name="Pursley I."/>
            <person name="Horton D.L."/>
            <person name="Alikhan N.F."/>
            <person name="Baker D."/>
            <person name="Gharbi K."/>
            <person name="Hall N."/>
            <person name="Watson M."/>
            <person name="Adriaenssens E.M."/>
            <person name="Foster-Nyarko E."/>
            <person name="Jarju S."/>
            <person name="Secka A."/>
            <person name="Antonio M."/>
            <person name="Oren A."/>
            <person name="Chaudhuri R.R."/>
            <person name="La Ragione R."/>
            <person name="Hildebrand F."/>
            <person name="Pallen M.J."/>
        </authorList>
    </citation>
    <scope>NUCLEOTIDE SEQUENCE</scope>
    <source>
        <strain evidence="1">CHK187-14744</strain>
    </source>
</reference>
<accession>A0A9D1KX98</accession>
<gene>
    <name evidence="1" type="ORF">IAB63_08180</name>
</gene>
<dbReference type="Gene3D" id="3.60.160.10">
    <property type="entry name" value="Mitochondrial biogenesis AIM24"/>
    <property type="match status" value="1"/>
</dbReference>
<dbReference type="Pfam" id="PF01987">
    <property type="entry name" value="AIM24"/>
    <property type="match status" value="1"/>
</dbReference>
<protein>
    <submittedName>
        <fullName evidence="1">TIGR00266 family protein</fullName>
    </submittedName>
</protein>
<dbReference type="Proteomes" id="UP000824164">
    <property type="component" value="Unassembled WGS sequence"/>
</dbReference>
<name>A0A9D1KX98_9FIRM</name>
<comment type="caution">
    <text evidence="1">The sequence shown here is derived from an EMBL/GenBank/DDBJ whole genome shotgun (WGS) entry which is preliminary data.</text>
</comment>
<sequence>MQYEIKGGNLPVVICRLEGGESMITERGSMSWMSPNMEMRTSGGGGIGKAFGRLVSGEAIFQNIYTAQGGSGMIAFSSSFPGSIRAVQIMPGQELIVQKSAFLASEEGVELSVFFNKKLGSGMFGGEGFIMQRLSGRGMAFLEIDGSAVEYELEAGQQIVVDTGFLAAMSATCKMEIQQVKGIKNALFGGEGLFHTVVTGPGRVILQTMPVSDVAKTLAPFLSTPRQS</sequence>
<organism evidence="1 2">
    <name type="scientific">Candidatus Onthocola gallistercoris</name>
    <dbReference type="NCBI Taxonomy" id="2840876"/>
    <lineage>
        <taxon>Bacteria</taxon>
        <taxon>Bacillati</taxon>
        <taxon>Bacillota</taxon>
        <taxon>Bacilli</taxon>
        <taxon>Candidatus Onthocola</taxon>
    </lineage>
</organism>
<evidence type="ECO:0000313" key="2">
    <source>
        <dbReference type="Proteomes" id="UP000824164"/>
    </source>
</evidence>
<dbReference type="InterPro" id="IPR036983">
    <property type="entry name" value="AIM24_sf"/>
</dbReference>
<dbReference type="PANTHER" id="PTHR43657:SF1">
    <property type="entry name" value="ALTERED INHERITANCE OF MITOCHONDRIA PROTEIN 24, MITOCHONDRIAL"/>
    <property type="match status" value="1"/>
</dbReference>
<dbReference type="AlphaFoldDB" id="A0A9D1KX98"/>
<dbReference type="NCBIfam" id="TIGR00266">
    <property type="entry name" value="TIGR00266 family protein"/>
    <property type="match status" value="1"/>
</dbReference>